<name>A0A3D8P6V8_9THEO</name>
<dbReference type="RefSeq" id="WP_115792068.1">
    <property type="nucleotide sequence ID" value="NZ_QSLN01000002.1"/>
</dbReference>
<keyword evidence="1" id="KW-0560">Oxidoreductase</keyword>
<dbReference type="PANTHER" id="PTHR43854:SF1">
    <property type="entry name" value="INDOLEPYRUVATE OXIDOREDUCTASE SUBUNIT IORB"/>
    <property type="match status" value="1"/>
</dbReference>
<reference evidence="3 4" key="1">
    <citation type="submission" date="2018-08" db="EMBL/GenBank/DDBJ databases">
        <title>Form III RuBisCO-mediated autotrophy in Thermodesulfobium bacteria.</title>
        <authorList>
            <person name="Toshchakov S.V."/>
            <person name="Kublanov I.V."/>
            <person name="Frolov E."/>
            <person name="Bonch-Osmolovskaya E.A."/>
            <person name="Tourova T.P."/>
            <person name="Chernych N.A."/>
            <person name="Lebedinsky A.V."/>
        </authorList>
    </citation>
    <scope>NUCLEOTIDE SEQUENCE [LARGE SCALE GENOMIC DNA]</scope>
    <source>
        <strain evidence="3 4">SR</strain>
    </source>
</reference>
<evidence type="ECO:0000313" key="3">
    <source>
        <dbReference type="EMBL" id="RDV84327.1"/>
    </source>
</evidence>
<dbReference type="Pfam" id="PF01558">
    <property type="entry name" value="POR"/>
    <property type="match status" value="1"/>
</dbReference>
<dbReference type="InterPro" id="IPR052198">
    <property type="entry name" value="IorB_Oxidoreductase"/>
</dbReference>
<dbReference type="EMBL" id="QSLN01000002">
    <property type="protein sequence ID" value="RDV84327.1"/>
    <property type="molecule type" value="Genomic_DNA"/>
</dbReference>
<dbReference type="OrthoDB" id="9789125at2"/>
<dbReference type="Gene3D" id="3.40.920.10">
    <property type="entry name" value="Pyruvate-ferredoxin oxidoreductase, PFOR, domain III"/>
    <property type="match status" value="1"/>
</dbReference>
<feature type="domain" description="Pyruvate/ketoisovalerate oxidoreductase catalytic" evidence="2">
    <location>
        <begin position="11"/>
        <end position="188"/>
    </location>
</feature>
<dbReference type="InterPro" id="IPR019752">
    <property type="entry name" value="Pyrv/ketoisovalerate_OxRed_cat"/>
</dbReference>
<dbReference type="InterPro" id="IPR002869">
    <property type="entry name" value="Pyrv_flavodox_OxRed_cen"/>
</dbReference>
<dbReference type="GO" id="GO:0016903">
    <property type="term" value="F:oxidoreductase activity, acting on the aldehyde or oxo group of donors"/>
    <property type="evidence" value="ECO:0007669"/>
    <property type="project" value="InterPro"/>
</dbReference>
<dbReference type="Proteomes" id="UP000256329">
    <property type="component" value="Unassembled WGS sequence"/>
</dbReference>
<organism evidence="3 4">
    <name type="scientific">Ammonifex thiophilus</name>
    <dbReference type="NCBI Taxonomy" id="444093"/>
    <lineage>
        <taxon>Bacteria</taxon>
        <taxon>Bacillati</taxon>
        <taxon>Bacillota</taxon>
        <taxon>Clostridia</taxon>
        <taxon>Thermoanaerobacterales</taxon>
        <taxon>Thermoanaerobacteraceae</taxon>
        <taxon>Ammonifex</taxon>
    </lineage>
</organism>
<protein>
    <submittedName>
        <fullName evidence="3">Indolepyruvate oxidoreductase subunit beta</fullName>
    </submittedName>
</protein>
<sequence>MVTNILVAGVGGQGILLTGKLIAQTACLAGFDVKTSEIHGMAQRGGSVVTHVRYGERVYSPVISPGTADFLLAFEKLEGRRSLPFLKPGGLVILNDYALPPLPVAVGLEAYPSDTEEYIAQRFPLLLIDALKEARLHGGDPRMANVLLTGVLAAFTGIPRETWEEALERSVPPRFLEGNRKAFARGFELGAAYRQKMAEGVVDQCGTPRRSACPGRS</sequence>
<evidence type="ECO:0000313" key="4">
    <source>
        <dbReference type="Proteomes" id="UP000256329"/>
    </source>
</evidence>
<keyword evidence="4" id="KW-1185">Reference proteome</keyword>
<keyword evidence="3" id="KW-0670">Pyruvate</keyword>
<dbReference type="SUPFAM" id="SSF53323">
    <property type="entry name" value="Pyruvate-ferredoxin oxidoreductase, PFOR, domain III"/>
    <property type="match status" value="1"/>
</dbReference>
<gene>
    <name evidence="3" type="ORF">DXX99_03215</name>
</gene>
<dbReference type="PANTHER" id="PTHR43854">
    <property type="entry name" value="INDOLEPYRUVATE OXIDOREDUCTASE SUBUNIT IORB"/>
    <property type="match status" value="1"/>
</dbReference>
<accession>A0A3D8P6V8</accession>
<evidence type="ECO:0000256" key="1">
    <source>
        <dbReference type="ARBA" id="ARBA00023002"/>
    </source>
</evidence>
<comment type="caution">
    <text evidence="3">The sequence shown here is derived from an EMBL/GenBank/DDBJ whole genome shotgun (WGS) entry which is preliminary data.</text>
</comment>
<proteinExistence type="predicted"/>
<evidence type="ECO:0000259" key="2">
    <source>
        <dbReference type="Pfam" id="PF01558"/>
    </source>
</evidence>
<dbReference type="AlphaFoldDB" id="A0A3D8P6V8"/>